<sequence length="595" mass="64753">MAMVGRQKVCHMRPQNKEPEWSSICNNVLDQYLDDDDLFGFGTEQRKTSSSDDSVNLFDFSGASEQSNQTSGTSPIPSIELPDHPPSEAQQPKAKVPLDFWHKKLRALEQHAAASEQHTQKLRTTKSHPDFLSLGGYPSPPAMLQSPTGQSYSAQRSKSRSTANGKKPQTQRSVTNLRAVSRGRPTGVTKPPAAAAAGAQYSTTRKASASPSKMMNPSRFRAGFKNVWADCIESSPSKYELRLPSQTFPASPPHSGKSVTDSFAAFGSPINYDPIPGYEDQISPLAKTFRQARLYTPTQSPLLSPGSLPASSYFEAIPPLPSNPYAAQTLPLNDTAPLYPDRSDSLAANKIQSFDFGFSGSPDDDLWGSGNFHEPLSDPYISEPFTDNDPFGTNTRNHLDNSTLDLGLGISCDPTLISTSYAPTNNRILPSSTYNPHPEPPSPYYVPSLPNGLPNTHYRRPEPQYTPNGLPHTPHRRAGSDSPSPPETEPHRRHRSSSRRTSRHHRRTKSSNPAPRTTTGGAQGGFVNYTPQDCNKILSGVAPSGSSKTKARREKEALDKRRRLSQAAMKAVIEAGGDLDALTKAGLDGDLAYCA</sequence>
<dbReference type="STRING" id="1047168.A0A0F4GND8"/>
<dbReference type="GO" id="GO:0030435">
    <property type="term" value="P:sporulation resulting in formation of a cellular spore"/>
    <property type="evidence" value="ECO:0007669"/>
    <property type="project" value="UniProtKB-KW"/>
</dbReference>
<feature type="compositionally biased region" description="Polar residues" evidence="8">
    <location>
        <begin position="200"/>
        <end position="214"/>
    </location>
</feature>
<comment type="similarity">
    <text evidence="1">Belongs to the wetA family.</text>
</comment>
<feature type="compositionally biased region" description="Polar residues" evidence="8">
    <location>
        <begin position="145"/>
        <end position="178"/>
    </location>
</feature>
<dbReference type="Proteomes" id="UP000033647">
    <property type="component" value="Unassembled WGS sequence"/>
</dbReference>
<evidence type="ECO:0000256" key="3">
    <source>
        <dbReference type="ARBA" id="ARBA00022969"/>
    </source>
</evidence>
<keyword evidence="10" id="KW-1185">Reference proteome</keyword>
<gene>
    <name evidence="9" type="ORF">TI39_contig468g00006</name>
</gene>
<keyword evidence="7" id="KW-0183">Conidiation</keyword>
<protein>
    <recommendedName>
        <fullName evidence="2">Developmental regulatory protein wetA</fullName>
    </recommendedName>
</protein>
<proteinExistence type="inferred from homology"/>
<dbReference type="PANTHER" id="PTHR22934">
    <property type="entry name" value="PROTEIN ESC1/WETA-RELATED"/>
    <property type="match status" value="1"/>
</dbReference>
<feature type="compositionally biased region" description="Polar residues" evidence="8">
    <location>
        <begin position="63"/>
        <end position="76"/>
    </location>
</feature>
<keyword evidence="6" id="KW-0804">Transcription</keyword>
<reference evidence="9 10" key="1">
    <citation type="submission" date="2015-03" db="EMBL/GenBank/DDBJ databases">
        <title>RNA-seq based gene annotation and comparative genomics of four Zymoseptoria species reveal species-specific pathogenicity related genes and transposable element activity.</title>
        <authorList>
            <person name="Grandaubert J."/>
            <person name="Bhattacharyya A."/>
            <person name="Stukenbrock E.H."/>
        </authorList>
    </citation>
    <scope>NUCLEOTIDE SEQUENCE [LARGE SCALE GENOMIC DNA]</scope>
    <source>
        <strain evidence="9 10">Zb18110</strain>
    </source>
</reference>
<feature type="compositionally biased region" description="Polar residues" evidence="8">
    <location>
        <begin position="510"/>
        <end position="520"/>
    </location>
</feature>
<feature type="region of interest" description="Disordered" evidence="8">
    <location>
        <begin position="110"/>
        <end position="214"/>
    </location>
</feature>
<keyword evidence="4" id="KW-0805">Transcription regulation</keyword>
<dbReference type="OrthoDB" id="2575228at2759"/>
<evidence type="ECO:0000256" key="6">
    <source>
        <dbReference type="ARBA" id="ARBA00023163"/>
    </source>
</evidence>
<accession>A0A0F4GND8</accession>
<comment type="caution">
    <text evidence="9">The sequence shown here is derived from an EMBL/GenBank/DDBJ whole genome shotgun (WGS) entry which is preliminary data.</text>
</comment>
<evidence type="ECO:0000256" key="7">
    <source>
        <dbReference type="ARBA" id="ARBA00023321"/>
    </source>
</evidence>
<feature type="compositionally biased region" description="Basic residues" evidence="8">
    <location>
        <begin position="491"/>
        <end position="509"/>
    </location>
</feature>
<dbReference type="PANTHER" id="PTHR22934:SF25">
    <property type="entry name" value="DEVELOPMENTAL REGULATORY PROTEIN WETA"/>
    <property type="match status" value="1"/>
</dbReference>
<evidence type="ECO:0000256" key="5">
    <source>
        <dbReference type="ARBA" id="ARBA00023159"/>
    </source>
</evidence>
<name>A0A0F4GND8_9PEZI</name>
<feature type="region of interest" description="Disordered" evidence="8">
    <location>
        <begin position="42"/>
        <end position="93"/>
    </location>
</feature>
<evidence type="ECO:0000313" key="9">
    <source>
        <dbReference type="EMBL" id="KJX97720.1"/>
    </source>
</evidence>
<feature type="region of interest" description="Disordered" evidence="8">
    <location>
        <begin position="428"/>
        <end position="562"/>
    </location>
</feature>
<organism evidence="9 10">
    <name type="scientific">Zymoseptoria brevis</name>
    <dbReference type="NCBI Taxonomy" id="1047168"/>
    <lineage>
        <taxon>Eukaryota</taxon>
        <taxon>Fungi</taxon>
        <taxon>Dikarya</taxon>
        <taxon>Ascomycota</taxon>
        <taxon>Pezizomycotina</taxon>
        <taxon>Dothideomycetes</taxon>
        <taxon>Dothideomycetidae</taxon>
        <taxon>Mycosphaerellales</taxon>
        <taxon>Mycosphaerellaceae</taxon>
        <taxon>Zymoseptoria</taxon>
    </lineage>
</organism>
<keyword evidence="3" id="KW-0749">Sporulation</keyword>
<evidence type="ECO:0000256" key="8">
    <source>
        <dbReference type="SAM" id="MobiDB-lite"/>
    </source>
</evidence>
<evidence type="ECO:0000256" key="2">
    <source>
        <dbReference type="ARBA" id="ARBA00015342"/>
    </source>
</evidence>
<keyword evidence="5" id="KW-0010">Activator</keyword>
<evidence type="ECO:0000256" key="4">
    <source>
        <dbReference type="ARBA" id="ARBA00023015"/>
    </source>
</evidence>
<dbReference type="AlphaFoldDB" id="A0A0F4GND8"/>
<dbReference type="GO" id="GO:0048315">
    <property type="term" value="P:conidium formation"/>
    <property type="evidence" value="ECO:0007669"/>
    <property type="project" value="UniProtKB-KW"/>
</dbReference>
<evidence type="ECO:0000256" key="1">
    <source>
        <dbReference type="ARBA" id="ARBA00008881"/>
    </source>
</evidence>
<evidence type="ECO:0000313" key="10">
    <source>
        <dbReference type="Proteomes" id="UP000033647"/>
    </source>
</evidence>
<dbReference type="EMBL" id="LAFY01000460">
    <property type="protein sequence ID" value="KJX97720.1"/>
    <property type="molecule type" value="Genomic_DNA"/>
</dbReference>
<dbReference type="InterPro" id="IPR040112">
    <property type="entry name" value="WetA"/>
</dbReference>